<dbReference type="AlphaFoldDB" id="A0A437NT58"/>
<feature type="domain" description="B30.2/SPRY" evidence="1">
    <location>
        <begin position="779"/>
        <end position="976"/>
    </location>
</feature>
<gene>
    <name evidence="2" type="ORF">EOE48_26895</name>
</gene>
<dbReference type="SUPFAM" id="SSF49899">
    <property type="entry name" value="Concanavalin A-like lectins/glucanases"/>
    <property type="match status" value="1"/>
</dbReference>
<dbReference type="InterPro" id="IPR043136">
    <property type="entry name" value="B30.2/SPRY_sf"/>
</dbReference>
<organism evidence="2 3">
    <name type="scientific">Methylobacterium oryzihabitans</name>
    <dbReference type="NCBI Taxonomy" id="2499852"/>
    <lineage>
        <taxon>Bacteria</taxon>
        <taxon>Pseudomonadati</taxon>
        <taxon>Pseudomonadota</taxon>
        <taxon>Alphaproteobacteria</taxon>
        <taxon>Hyphomicrobiales</taxon>
        <taxon>Methylobacteriaceae</taxon>
        <taxon>Methylobacterium</taxon>
    </lineage>
</organism>
<dbReference type="PROSITE" id="PS50188">
    <property type="entry name" value="B302_SPRY"/>
    <property type="match status" value="1"/>
</dbReference>
<dbReference type="EMBL" id="SACP01000046">
    <property type="protein sequence ID" value="RVU13200.1"/>
    <property type="molecule type" value="Genomic_DNA"/>
</dbReference>
<protein>
    <recommendedName>
        <fullName evidence="1">B30.2/SPRY domain-containing protein</fullName>
    </recommendedName>
</protein>
<evidence type="ECO:0000313" key="2">
    <source>
        <dbReference type="EMBL" id="RVU13200.1"/>
    </source>
</evidence>
<dbReference type="RefSeq" id="WP_127733958.1">
    <property type="nucleotide sequence ID" value="NZ_SACP01000046.1"/>
</dbReference>
<keyword evidence="3" id="KW-1185">Reference proteome</keyword>
<proteinExistence type="predicted"/>
<name>A0A437NT58_9HYPH</name>
<dbReference type="InterPro" id="IPR013320">
    <property type="entry name" value="ConA-like_dom_sf"/>
</dbReference>
<accession>A0A437NT58</accession>
<reference evidence="2 3" key="1">
    <citation type="submission" date="2019-01" db="EMBL/GenBank/DDBJ databases">
        <authorList>
            <person name="Chen W.-M."/>
        </authorList>
    </citation>
    <scope>NUCLEOTIDE SEQUENCE [LARGE SCALE GENOMIC DNA]</scope>
    <source>
        <strain evidence="2 3">TER-1</strain>
    </source>
</reference>
<evidence type="ECO:0000313" key="3">
    <source>
        <dbReference type="Proteomes" id="UP000286997"/>
    </source>
</evidence>
<evidence type="ECO:0000259" key="1">
    <source>
        <dbReference type="PROSITE" id="PS50188"/>
    </source>
</evidence>
<dbReference type="Gene3D" id="2.60.120.920">
    <property type="match status" value="1"/>
</dbReference>
<dbReference type="OrthoDB" id="7813165at2"/>
<dbReference type="InterPro" id="IPR001870">
    <property type="entry name" value="B30.2/SPRY"/>
</dbReference>
<dbReference type="Proteomes" id="UP000286997">
    <property type="component" value="Unassembled WGS sequence"/>
</dbReference>
<sequence>MRNGSLSIVPGPGPRALDAQQVTSRLVPPFYAAPVRRAGAWNDDPTLRRYGHPPLVNPIEPGVAADPERPGTGVDTLALRPGTFEKRSDPAIYDTHNQDVLVTGASGIPATGHTAGWVFYGRNIVLIGLERTATNTKAAPKISYHLAPWGSLHVEGIVIDHALGGADDAHYVNRGPYLWNQPVFADASGYPPGAYIITPPPSLRLYRLTTPGTYSAAEPTHETAGEVMYGTAGLTFITKYADLDAYRAAWPRATDTFQNCYSRGRHGSYWGYDGGPLTGDGQTYVLTSTPITKITRDAAGLVTLTAPGHGMTAGTHTRINVAGAPYEVLASGRVGRGVGGVRVPTIVDANTITYQTDLLNRPIPPTSDPTSKLFEPPAAEPFVLQGFTKAASCSVTVAGGVATITTDAPHGSVGTAGGLVYVRLFGRSLPQGWAGKNMTVATPAAADATSTTITAAASGLVDGTYADLVVTLHHTKVFTGRWKFSPHADYNNPDVMSRNGYVRYYRCTDTHHSYDHTIAGLRFPVETGLAGIDYDRVNIRRRKEIIPHDDSNYTIYANESDQSTGGVRMAAVAYVDQGPRGLTRVNFGRDVTIELDRDEDGTAVVHPPAGGTCNGVRSGSLDRVDEVGRYLSWPANALIAGRIYLAPCQTGDTRTRDILQRGDVGLGYVKGPLADAKPVVAPPAPTVEMPAATFSENTLKGAFLGWVRCPHGQEDQIADVTLDESRGGSLGGRFRIRGGRLVRGLKAMDYAGAVDIGGGQRGYLVPLIAKMRSDRTKATIGQARVPITAEATPFPISAETLNPASAAAGLVLSDGNLTATVPSDQAAGSRSVKATRAIGAGRRVYFEVATIGTTAGANGRGGFGLAPAALGSGVSLTQAGGGAVSLTHNGALQVNGAAGTSTGIAFVAVGSVVRVCVDAVAGKVHLSLNGGAWANGGDPAAGTGGYDVAGLGDLLPAIGTRGPGDAWGVTFDGGAMSYPIPSGFTAL</sequence>
<comment type="caution">
    <text evidence="2">The sequence shown here is derived from an EMBL/GenBank/DDBJ whole genome shotgun (WGS) entry which is preliminary data.</text>
</comment>